<gene>
    <name evidence="1" type="ORF">GALL_492900</name>
</gene>
<accession>A0A1J5PEB4</accession>
<organism evidence="1">
    <name type="scientific">mine drainage metagenome</name>
    <dbReference type="NCBI Taxonomy" id="410659"/>
    <lineage>
        <taxon>unclassified sequences</taxon>
        <taxon>metagenomes</taxon>
        <taxon>ecological metagenomes</taxon>
    </lineage>
</organism>
<name>A0A1J5PEB4_9ZZZZ</name>
<comment type="caution">
    <text evidence="1">The sequence shown here is derived from an EMBL/GenBank/DDBJ whole genome shotgun (WGS) entry which is preliminary data.</text>
</comment>
<protein>
    <submittedName>
        <fullName evidence="1">Uncharacterized protein</fullName>
    </submittedName>
</protein>
<proteinExistence type="predicted"/>
<sequence>MRVAFEVQHRVDDVFEHAWPGQRAFFGDVPHQHDGAATGFGGARQVGRAFAYLRDRSRRGRELVGIERLDRVDHAERRLLGLQRGEDALQLDLGLHPHLAAFEPEPARAQRHP</sequence>
<evidence type="ECO:0000313" key="1">
    <source>
        <dbReference type="EMBL" id="OIQ69112.1"/>
    </source>
</evidence>
<dbReference type="EMBL" id="MLJW01004913">
    <property type="protein sequence ID" value="OIQ69112.1"/>
    <property type="molecule type" value="Genomic_DNA"/>
</dbReference>
<dbReference type="AlphaFoldDB" id="A0A1J5PEB4"/>
<reference evidence="1" key="1">
    <citation type="submission" date="2016-10" db="EMBL/GenBank/DDBJ databases">
        <title>Sequence of Gallionella enrichment culture.</title>
        <authorList>
            <person name="Poehlein A."/>
            <person name="Muehling M."/>
            <person name="Daniel R."/>
        </authorList>
    </citation>
    <scope>NUCLEOTIDE SEQUENCE</scope>
</reference>